<feature type="region of interest" description="Disordered" evidence="6">
    <location>
        <begin position="488"/>
        <end position="519"/>
    </location>
</feature>
<keyword evidence="2 5" id="KW-0728">SH3 domain</keyword>
<evidence type="ECO:0000313" key="9">
    <source>
        <dbReference type="EMBL" id="KYB24863.1"/>
    </source>
</evidence>
<dbReference type="CDD" id="cd11782">
    <property type="entry name" value="SH3_Sorbs_2"/>
    <property type="match status" value="1"/>
</dbReference>
<feature type="domain" description="SoHo" evidence="8">
    <location>
        <begin position="133"/>
        <end position="197"/>
    </location>
</feature>
<feature type="domain" description="SH3" evidence="7">
    <location>
        <begin position="1600"/>
        <end position="1659"/>
    </location>
</feature>
<dbReference type="STRING" id="7070.A0A139WAB9"/>
<evidence type="ECO:0000313" key="10">
    <source>
        <dbReference type="Proteomes" id="UP000007266"/>
    </source>
</evidence>
<reference evidence="9 10" key="2">
    <citation type="journal article" date="2010" name="Nucleic Acids Res.">
        <title>BeetleBase in 2010: revisions to provide comprehensive genomic information for Tribolium castaneum.</title>
        <authorList>
            <person name="Kim H.S."/>
            <person name="Murphy T."/>
            <person name="Xia J."/>
            <person name="Caragea D."/>
            <person name="Park Y."/>
            <person name="Beeman R.W."/>
            <person name="Lorenzen M.D."/>
            <person name="Butcher S."/>
            <person name="Manak J.R."/>
            <person name="Brown S.J."/>
        </authorList>
    </citation>
    <scope>NUCLEOTIDE SEQUENCE [LARGE SCALE GENOMIC DNA]</scope>
    <source>
        <strain evidence="9 10">Georgia GA2</strain>
    </source>
</reference>
<dbReference type="PROSITE" id="PS50002">
    <property type="entry name" value="SH3"/>
    <property type="match status" value="3"/>
</dbReference>
<feature type="region of interest" description="Disordered" evidence="6">
    <location>
        <begin position="1263"/>
        <end position="1286"/>
    </location>
</feature>
<evidence type="ECO:0000256" key="6">
    <source>
        <dbReference type="SAM" id="MobiDB-lite"/>
    </source>
</evidence>
<dbReference type="GO" id="GO:0070161">
    <property type="term" value="C:anchoring junction"/>
    <property type="evidence" value="ECO:0007669"/>
    <property type="project" value="UniProtKB-SubCell"/>
</dbReference>
<feature type="region of interest" description="Disordered" evidence="6">
    <location>
        <begin position="119"/>
        <end position="150"/>
    </location>
</feature>
<feature type="domain" description="SH3" evidence="7">
    <location>
        <begin position="1391"/>
        <end position="1450"/>
    </location>
</feature>
<evidence type="ECO:0000259" key="7">
    <source>
        <dbReference type="PROSITE" id="PS50002"/>
    </source>
</evidence>
<reference evidence="9 10" key="1">
    <citation type="journal article" date="2008" name="Nature">
        <title>The genome of the model beetle and pest Tribolium castaneum.</title>
        <authorList>
            <consortium name="Tribolium Genome Sequencing Consortium"/>
            <person name="Richards S."/>
            <person name="Gibbs R.A."/>
            <person name="Weinstock G.M."/>
            <person name="Brown S.J."/>
            <person name="Denell R."/>
            <person name="Beeman R.W."/>
            <person name="Gibbs R."/>
            <person name="Beeman R.W."/>
            <person name="Brown S.J."/>
            <person name="Bucher G."/>
            <person name="Friedrich M."/>
            <person name="Grimmelikhuijzen C.J."/>
            <person name="Klingler M."/>
            <person name="Lorenzen M."/>
            <person name="Richards S."/>
            <person name="Roth S."/>
            <person name="Schroder R."/>
            <person name="Tautz D."/>
            <person name="Zdobnov E.M."/>
            <person name="Muzny D."/>
            <person name="Gibbs R.A."/>
            <person name="Weinstock G.M."/>
            <person name="Attaway T."/>
            <person name="Bell S."/>
            <person name="Buhay C.J."/>
            <person name="Chandrabose M.N."/>
            <person name="Chavez D."/>
            <person name="Clerk-Blankenburg K.P."/>
            <person name="Cree A."/>
            <person name="Dao M."/>
            <person name="Davis C."/>
            <person name="Chacko J."/>
            <person name="Dinh H."/>
            <person name="Dugan-Rocha S."/>
            <person name="Fowler G."/>
            <person name="Garner T.T."/>
            <person name="Garnes J."/>
            <person name="Gnirke A."/>
            <person name="Hawes A."/>
            <person name="Hernandez J."/>
            <person name="Hines S."/>
            <person name="Holder M."/>
            <person name="Hume J."/>
            <person name="Jhangiani S.N."/>
            <person name="Joshi V."/>
            <person name="Khan Z.M."/>
            <person name="Jackson L."/>
            <person name="Kovar C."/>
            <person name="Kowis A."/>
            <person name="Lee S."/>
            <person name="Lewis L.R."/>
            <person name="Margolis J."/>
            <person name="Morgan M."/>
            <person name="Nazareth L.V."/>
            <person name="Nguyen N."/>
            <person name="Okwuonu G."/>
            <person name="Parker D."/>
            <person name="Richards S."/>
            <person name="Ruiz S.J."/>
            <person name="Santibanez J."/>
            <person name="Savard J."/>
            <person name="Scherer S.E."/>
            <person name="Schneider B."/>
            <person name="Sodergren E."/>
            <person name="Tautz D."/>
            <person name="Vattahil S."/>
            <person name="Villasana D."/>
            <person name="White C.S."/>
            <person name="Wright R."/>
            <person name="Park Y."/>
            <person name="Beeman R.W."/>
            <person name="Lord J."/>
            <person name="Oppert B."/>
            <person name="Lorenzen M."/>
            <person name="Brown S."/>
            <person name="Wang L."/>
            <person name="Savard J."/>
            <person name="Tautz D."/>
            <person name="Richards S."/>
            <person name="Weinstock G."/>
            <person name="Gibbs R.A."/>
            <person name="Liu Y."/>
            <person name="Worley K."/>
            <person name="Weinstock G."/>
            <person name="Elsik C.G."/>
            <person name="Reese J.T."/>
            <person name="Elhaik E."/>
            <person name="Landan G."/>
            <person name="Graur D."/>
            <person name="Arensburger P."/>
            <person name="Atkinson P."/>
            <person name="Beeman R.W."/>
            <person name="Beidler J."/>
            <person name="Brown S.J."/>
            <person name="Demuth J.P."/>
            <person name="Drury D.W."/>
            <person name="Du Y.Z."/>
            <person name="Fujiwara H."/>
            <person name="Lorenzen M."/>
            <person name="Maselli V."/>
            <person name="Osanai M."/>
            <person name="Park Y."/>
            <person name="Robertson H.M."/>
            <person name="Tu Z."/>
            <person name="Wang J.J."/>
            <person name="Wang S."/>
            <person name="Richards S."/>
            <person name="Song H."/>
            <person name="Zhang L."/>
            <person name="Sodergren E."/>
            <person name="Werner D."/>
            <person name="Stanke M."/>
            <person name="Morgenstern B."/>
            <person name="Solovyev V."/>
            <person name="Kosarev P."/>
            <person name="Brown G."/>
            <person name="Chen H.C."/>
            <person name="Ermolaeva O."/>
            <person name="Hlavina W."/>
            <person name="Kapustin Y."/>
            <person name="Kiryutin B."/>
            <person name="Kitts P."/>
            <person name="Maglott D."/>
            <person name="Pruitt K."/>
            <person name="Sapojnikov V."/>
            <person name="Souvorov A."/>
            <person name="Mackey A.J."/>
            <person name="Waterhouse R.M."/>
            <person name="Wyder S."/>
            <person name="Zdobnov E.M."/>
            <person name="Zdobnov E.M."/>
            <person name="Wyder S."/>
            <person name="Kriventseva E.V."/>
            <person name="Kadowaki T."/>
            <person name="Bork P."/>
            <person name="Aranda M."/>
            <person name="Bao R."/>
            <person name="Beermann A."/>
            <person name="Berns N."/>
            <person name="Bolognesi R."/>
            <person name="Bonneton F."/>
            <person name="Bopp D."/>
            <person name="Brown S.J."/>
            <person name="Bucher G."/>
            <person name="Butts T."/>
            <person name="Chaumot A."/>
            <person name="Denell R.E."/>
            <person name="Ferrier D.E."/>
            <person name="Friedrich M."/>
            <person name="Gordon C.M."/>
            <person name="Jindra M."/>
            <person name="Klingler M."/>
            <person name="Lan Q."/>
            <person name="Lattorff H.M."/>
            <person name="Laudet V."/>
            <person name="von Levetsow C."/>
            <person name="Liu Z."/>
            <person name="Lutz R."/>
            <person name="Lynch J.A."/>
            <person name="da Fonseca R.N."/>
            <person name="Posnien N."/>
            <person name="Reuter R."/>
            <person name="Roth S."/>
            <person name="Savard J."/>
            <person name="Schinko J.B."/>
            <person name="Schmitt C."/>
            <person name="Schoppmeier M."/>
            <person name="Schroder R."/>
            <person name="Shippy T.D."/>
            <person name="Simonnet F."/>
            <person name="Marques-Souza H."/>
            <person name="Tautz D."/>
            <person name="Tomoyasu Y."/>
            <person name="Trauner J."/>
            <person name="Van der Zee M."/>
            <person name="Vervoort M."/>
            <person name="Wittkopp N."/>
            <person name="Wimmer E.A."/>
            <person name="Yang X."/>
            <person name="Jones A.K."/>
            <person name="Sattelle D.B."/>
            <person name="Ebert P.R."/>
            <person name="Nelson D."/>
            <person name="Scott J.G."/>
            <person name="Beeman R.W."/>
            <person name="Muthukrishnan S."/>
            <person name="Kramer K.J."/>
            <person name="Arakane Y."/>
            <person name="Beeman R.W."/>
            <person name="Zhu Q."/>
            <person name="Hogenkamp D."/>
            <person name="Dixit R."/>
            <person name="Oppert B."/>
            <person name="Jiang H."/>
            <person name="Zou Z."/>
            <person name="Marshall J."/>
            <person name="Elpidina E."/>
            <person name="Vinokurov K."/>
            <person name="Oppert C."/>
            <person name="Zou Z."/>
            <person name="Evans J."/>
            <person name="Lu Z."/>
            <person name="Zhao P."/>
            <person name="Sumathipala N."/>
            <person name="Altincicek B."/>
            <person name="Vilcinskas A."/>
            <person name="Williams M."/>
            <person name="Hultmark D."/>
            <person name="Hetru C."/>
            <person name="Jiang H."/>
            <person name="Grimmelikhuijzen C.J."/>
            <person name="Hauser F."/>
            <person name="Cazzamali G."/>
            <person name="Williamson M."/>
            <person name="Park Y."/>
            <person name="Li B."/>
            <person name="Tanaka Y."/>
            <person name="Predel R."/>
            <person name="Neupert S."/>
            <person name="Schachtner J."/>
            <person name="Verleyen P."/>
            <person name="Raible F."/>
            <person name="Bork P."/>
            <person name="Friedrich M."/>
            <person name="Walden K.K."/>
            <person name="Robertson H.M."/>
            <person name="Angeli S."/>
            <person name="Foret S."/>
            <person name="Bucher G."/>
            <person name="Schuetz S."/>
            <person name="Maleszka R."/>
            <person name="Wimmer E.A."/>
            <person name="Beeman R.W."/>
            <person name="Lorenzen M."/>
            <person name="Tomoyasu Y."/>
            <person name="Miller S.C."/>
            <person name="Grossmann D."/>
            <person name="Bucher G."/>
        </authorList>
    </citation>
    <scope>NUCLEOTIDE SEQUENCE [LARGE SCALE GENOMIC DNA]</scope>
    <source>
        <strain evidence="9 10">Georgia GA2</strain>
    </source>
</reference>
<dbReference type="InterPro" id="IPR003127">
    <property type="entry name" value="SoHo_dom"/>
</dbReference>
<dbReference type="FunFam" id="2.30.30.40:FF:000001">
    <property type="entry name" value="Sorbin and SH3 domain-containing protein 1 isoform 2"/>
    <property type="match status" value="1"/>
</dbReference>
<evidence type="ECO:0000256" key="3">
    <source>
        <dbReference type="ARBA" id="ARBA00022737"/>
    </source>
</evidence>
<name>A0A139WAB9_TRICA</name>
<protein>
    <recommendedName>
        <fullName evidence="11">Sorbin and SH3 domain-containing protein 1</fullName>
    </recommendedName>
</protein>
<proteinExistence type="predicted"/>
<dbReference type="PANTHER" id="PTHR14167:SF116">
    <property type="entry name" value="CAP, ISOFORM AC"/>
    <property type="match status" value="1"/>
</dbReference>
<feature type="compositionally biased region" description="Polar residues" evidence="6">
    <location>
        <begin position="967"/>
        <end position="978"/>
    </location>
</feature>
<dbReference type="CDD" id="cd11780">
    <property type="entry name" value="SH3_Sorbs_3"/>
    <property type="match status" value="1"/>
</dbReference>
<comment type="subcellular location">
    <subcellularLocation>
        <location evidence="1">Cell junction</location>
    </subcellularLocation>
</comment>
<dbReference type="Pfam" id="PF14604">
    <property type="entry name" value="SH3_9"/>
    <property type="match status" value="3"/>
</dbReference>
<dbReference type="InParanoid" id="A0A139WAB9"/>
<keyword evidence="10" id="KW-1185">Reference proteome</keyword>
<keyword evidence="4" id="KW-0965">Cell junction</keyword>
<evidence type="ECO:0000256" key="2">
    <source>
        <dbReference type="ARBA" id="ARBA00022443"/>
    </source>
</evidence>
<dbReference type="SMART" id="SM00326">
    <property type="entry name" value="SH3"/>
    <property type="match status" value="3"/>
</dbReference>
<dbReference type="Gene3D" id="2.30.30.40">
    <property type="entry name" value="SH3 Domains"/>
    <property type="match status" value="3"/>
</dbReference>
<feature type="region of interest" description="Disordered" evidence="6">
    <location>
        <begin position="341"/>
        <end position="361"/>
    </location>
</feature>
<evidence type="ECO:0000259" key="8">
    <source>
        <dbReference type="PROSITE" id="PS50831"/>
    </source>
</evidence>
<organism evidence="9 10">
    <name type="scientific">Tribolium castaneum</name>
    <name type="common">Red flour beetle</name>
    <dbReference type="NCBI Taxonomy" id="7070"/>
    <lineage>
        <taxon>Eukaryota</taxon>
        <taxon>Metazoa</taxon>
        <taxon>Ecdysozoa</taxon>
        <taxon>Arthropoda</taxon>
        <taxon>Hexapoda</taxon>
        <taxon>Insecta</taxon>
        <taxon>Pterygota</taxon>
        <taxon>Neoptera</taxon>
        <taxon>Endopterygota</taxon>
        <taxon>Coleoptera</taxon>
        <taxon>Polyphaga</taxon>
        <taxon>Cucujiformia</taxon>
        <taxon>Tenebrionidae</taxon>
        <taxon>Tenebrionidae incertae sedis</taxon>
        <taxon>Tribolium</taxon>
    </lineage>
</organism>
<feature type="compositionally biased region" description="Basic and acidic residues" evidence="6">
    <location>
        <begin position="119"/>
        <end position="140"/>
    </location>
</feature>
<feature type="region of interest" description="Disordered" evidence="6">
    <location>
        <begin position="1207"/>
        <end position="1248"/>
    </location>
</feature>
<accession>A0A139WAB9</accession>
<evidence type="ECO:0008006" key="11">
    <source>
        <dbReference type="Google" id="ProtNLM"/>
    </source>
</evidence>
<evidence type="ECO:0000256" key="1">
    <source>
        <dbReference type="ARBA" id="ARBA00004282"/>
    </source>
</evidence>
<feature type="compositionally biased region" description="Polar residues" evidence="6">
    <location>
        <begin position="36"/>
        <end position="61"/>
    </location>
</feature>
<feature type="domain" description="SH3" evidence="7">
    <location>
        <begin position="1460"/>
        <end position="1519"/>
    </location>
</feature>
<dbReference type="InterPro" id="IPR001452">
    <property type="entry name" value="SH3_domain"/>
</dbReference>
<feature type="compositionally biased region" description="Polar residues" evidence="6">
    <location>
        <begin position="1211"/>
        <end position="1225"/>
    </location>
</feature>
<gene>
    <name evidence="9" type="primary">AUGUSTUS-3.0.2_31397</name>
    <name evidence="9" type="ORF">TcasGA2_TC031397</name>
</gene>
<dbReference type="CDD" id="cd11781">
    <property type="entry name" value="SH3_Sorbs_1"/>
    <property type="match status" value="1"/>
</dbReference>
<dbReference type="InterPro" id="IPR050384">
    <property type="entry name" value="Endophilin_SH3RF"/>
</dbReference>
<feature type="region of interest" description="Disordered" evidence="6">
    <location>
        <begin position="1"/>
        <end position="71"/>
    </location>
</feature>
<dbReference type="Proteomes" id="UP000007266">
    <property type="component" value="Unassembled WGS sequence"/>
</dbReference>
<evidence type="ECO:0000256" key="4">
    <source>
        <dbReference type="ARBA" id="ARBA00022949"/>
    </source>
</evidence>
<dbReference type="PANTHER" id="PTHR14167">
    <property type="entry name" value="SH3 DOMAIN-CONTAINING"/>
    <property type="match status" value="1"/>
</dbReference>
<feature type="compositionally biased region" description="Basic and acidic residues" evidence="6">
    <location>
        <begin position="488"/>
        <end position="499"/>
    </location>
</feature>
<dbReference type="InterPro" id="IPR036028">
    <property type="entry name" value="SH3-like_dom_sf"/>
</dbReference>
<dbReference type="SUPFAM" id="SSF50044">
    <property type="entry name" value="SH3-domain"/>
    <property type="match status" value="3"/>
</dbReference>
<sequence length="1659" mass="189037">MSPFRRCGHQKAPLQAPHRKNPNKTEGGKEPPWKSPETSSDTGITLSSTLEKRLPTSQSAPISGFCDFPATRLPKAQNPTITLLQKAREGQLPKGALYIEEQPPFVGPGEILYKIKSEYTSESDSEKPRKMADLGPRKFEGIGPTTKDGMPLILRSEVKDANQSKWYKKMYDTIHKQKPHRDEFVTIKYKQRRGNYPYSSGYLSEPEPGAYDSDYTDYKYATLDRRRQTRDKENDYSVATMPRSVPETIIKHGHDPYKNQPGRIENYIPGRSSISEKEAKEHLEQQKRVPPQTKSFINQALKESGYESDSTLVFRRRDESTQLSPSEQKEAYKIIQKGGDIPLHGLRKPAPERPKDEPEMEYFPISPTLTRIRIHKKTIKPQREILCYPVTIHPHPSQVFANIKQKKPPSPPRRRSSRNNTTLRLISTIKSEKPRHRHETCFTSDTNVKYLRDKLTCKLGTKPKIRVSKVVTGTPDVKKVVSTVSTTKDSKTRKVESRTSVHAKPRRSTTQPGKTFGSEKKKFDLTLPKTRSGIKSSPDLLSPNEVKKAVELQKTTYKKTNVVLPSRTVPIKVGITEKGKQILKGKKTTISTIGRPKTITKMKDTPIIKQKEAIQTDHFFQNLLLRDSPLPPVVRQTTPKRTEPSLSAMKVYLTHTRPVTDSKFRSLDLAMRSRSISPKSVTFDGEKRSSSLPPKLIFSQTSRPVSPKVVPRSPSTRKIMQLKGQPMIPEVSLYSCPSVCHSTSSLESCKSTRFRDLNQFYAAIERFGRLEQTAASRTPRRRGEGEIIDFDRWKEVRTRERAEKELETLVMQLKHDAKEKGFLFSPKEVEKYRWKRELDRGLRIKEKSVDDIKEEFERLKLFEPKPPINDTYKPLWRGDSVLSLANKMVERRSLSEGRRTKKWADCDEKLLTRAIGSRIWSSLSNEQIGILKNQLSEIYGQKQQDCSIDVPPNPKTSSDLTVRRNSDSGAKSSTDDSAQTVIEVKRDEIKEKVKFFENASVESYSPTVYKPLEDPPDCSLSKVKSQSNQDFEELFGERFGRRPSPSLSDGTSRSRSLSPFFEVRTGEVRRLRSKFDGRSHSDSNLHKIGENVQFLRSKYEYPAHVGRGRSRVRRGVVSPTFLRAEDRFMPHINIISKIASLYARKEPQKGEDCVPVPMGEVEKLRRRFDDVSLLGEMFTSSPNLRELRDIAPYLAASWIAHKYPKCEDNTRSLSSPEGSAGSRDTSLVLRSRPKSVSPLPKQEDGKKRLERYKEWTKLQRPTVSFKEPEVPVPPPKGHHARGLQQESPRKYVENEVTIHYKTPVRQEIKEYLSEDELAHRQAEAMKKIYQEERRRKYLQVSKSLQELQDMNNRRHTDNFIPSQKSPIPLNRYDDFDGGFSPPVKPRPKSPEPRLMARALYNFVGQTARELTFRKGDLIYVRRQVDKNWYEGELNAMVGLFPVNYVEIVPYDTAKSTPRKSHEGQARAKYNFVAQTHLELSLAKGELVIITRRVDDNWFEGKIGGRKGIFPVSYVEVLIDPSDPPPPSSKPVASPAAHSLLLNGSAGGKESMGSHSYTPALSSNQLTSSYHAKPVQVSSYGSLSRGGKSPVNQALHIETQSEPVPYRALYKYLPQNDDELELLEGDTVYVLEKCDDGWYVGSSDRTGAFGTFPGNYVEKI</sequence>
<evidence type="ECO:0000256" key="5">
    <source>
        <dbReference type="PROSITE-ProRule" id="PRU00192"/>
    </source>
</evidence>
<keyword evidence="3" id="KW-0677">Repeat</keyword>
<dbReference type="EMBL" id="KQ971410">
    <property type="protein sequence ID" value="KYB24863.1"/>
    <property type="molecule type" value="Genomic_DNA"/>
</dbReference>
<dbReference type="PROSITE" id="PS50831">
    <property type="entry name" value="SOHO"/>
    <property type="match status" value="1"/>
</dbReference>
<feature type="region of interest" description="Disordered" evidence="6">
    <location>
        <begin position="943"/>
        <end position="978"/>
    </location>
</feature>